<sequence length="247" mass="26420">MRFSAQVSFVLFAVLVATFAEGQNTPRHRHQPPADTPATASQQAVAPPPTPIAASSLLEQPAKPAQVGMDAGKLSVKADNSELSEILHNISAQTGMSVDGISRDQRIFGSYGPAAPREVLSALLDGLGYNVMMVGSLDNGAPRELMLTPRTSGSSAPGNAQAPRVRTENTNTSNDDEDESTPEQQDAPIPPRPEAAYPPDGNQSPDQQQPGAPGQQAPVRTPQQMLQELQQMRQQQQQFQQQQANPQ</sequence>
<gene>
    <name evidence="3" type="ORF">H7849_09485</name>
</gene>
<dbReference type="RefSeq" id="WP_186745996.1">
    <property type="nucleotide sequence ID" value="NZ_CP060394.1"/>
</dbReference>
<evidence type="ECO:0000256" key="1">
    <source>
        <dbReference type="SAM" id="MobiDB-lite"/>
    </source>
</evidence>
<dbReference type="AlphaFoldDB" id="A0A7G8BNI8"/>
<keyword evidence="4" id="KW-1185">Reference proteome</keyword>
<evidence type="ECO:0000313" key="4">
    <source>
        <dbReference type="Proteomes" id="UP000515312"/>
    </source>
</evidence>
<keyword evidence="2" id="KW-0732">Signal</keyword>
<feature type="signal peptide" evidence="2">
    <location>
        <begin position="1"/>
        <end position="22"/>
    </location>
</feature>
<feature type="compositionally biased region" description="Polar residues" evidence="1">
    <location>
        <begin position="149"/>
        <end position="158"/>
    </location>
</feature>
<evidence type="ECO:0000256" key="2">
    <source>
        <dbReference type="SAM" id="SignalP"/>
    </source>
</evidence>
<protein>
    <recommendedName>
        <fullName evidence="5">Secretin/TonB short N-terminal domain-containing protein</fullName>
    </recommendedName>
</protein>
<evidence type="ECO:0008006" key="5">
    <source>
        <dbReference type="Google" id="ProtNLM"/>
    </source>
</evidence>
<feature type="region of interest" description="Disordered" evidence="1">
    <location>
        <begin position="23"/>
        <end position="54"/>
    </location>
</feature>
<accession>A0A7G8BNI8</accession>
<feature type="region of interest" description="Disordered" evidence="1">
    <location>
        <begin position="143"/>
        <end position="247"/>
    </location>
</feature>
<reference evidence="3 4" key="1">
    <citation type="submission" date="2020-08" db="EMBL/GenBank/DDBJ databases">
        <title>Edaphobacter telluris sp. nov. and Acidobacterium dinghuensis sp. nov., two acidobacteria isolated from forest soil.</title>
        <authorList>
            <person name="Fu J."/>
            <person name="Qiu L."/>
        </authorList>
    </citation>
    <scope>NUCLEOTIDE SEQUENCE [LARGE SCALE GENOMIC DNA]</scope>
    <source>
        <strain evidence="3">4Y35</strain>
    </source>
</reference>
<feature type="chain" id="PRO_5028829311" description="Secretin/TonB short N-terminal domain-containing protein" evidence="2">
    <location>
        <begin position="23"/>
        <end position="247"/>
    </location>
</feature>
<organism evidence="3 4">
    <name type="scientific">Alloacidobacterium dinghuense</name>
    <dbReference type="NCBI Taxonomy" id="2763107"/>
    <lineage>
        <taxon>Bacteria</taxon>
        <taxon>Pseudomonadati</taxon>
        <taxon>Acidobacteriota</taxon>
        <taxon>Terriglobia</taxon>
        <taxon>Terriglobales</taxon>
        <taxon>Acidobacteriaceae</taxon>
        <taxon>Alloacidobacterium</taxon>
    </lineage>
</organism>
<proteinExistence type="predicted"/>
<feature type="compositionally biased region" description="Low complexity" evidence="1">
    <location>
        <begin position="207"/>
        <end position="247"/>
    </location>
</feature>
<dbReference type="Proteomes" id="UP000515312">
    <property type="component" value="Chromosome"/>
</dbReference>
<dbReference type="EMBL" id="CP060394">
    <property type="protein sequence ID" value="QNI34108.1"/>
    <property type="molecule type" value="Genomic_DNA"/>
</dbReference>
<dbReference type="KEGG" id="adin:H7849_09485"/>
<name>A0A7G8BNI8_9BACT</name>
<evidence type="ECO:0000313" key="3">
    <source>
        <dbReference type="EMBL" id="QNI34108.1"/>
    </source>
</evidence>